<dbReference type="PANTHER" id="PTHR45947:SF3">
    <property type="entry name" value="SULFOQUINOVOSYL TRANSFERASE SQD2"/>
    <property type="match status" value="1"/>
</dbReference>
<dbReference type="AlphaFoldDB" id="A0A7X2Z9M9"/>
<evidence type="ECO:0000313" key="4">
    <source>
        <dbReference type="Proteomes" id="UP000450917"/>
    </source>
</evidence>
<sequence>MKIALVHDLLTQMGGAERVLAVLHQMYPEAPIYTLASNPGKMMEELKDADIRTTWLQRIPGIETNFKKLLPLYPIALQQLELRDFDVVISSSFAFVKGIKVPPSTFHFCYCHTPMRFAWDFESYIARETYSPLVKNTLRSYVKYLKNWDMKTADRVDEYVANSNVVRQRIKSCYGIDAQVIFPPVNTERFSISNQVEDYYLVVSRLVPYKRIDLVVEAFNRNGQKLLIVGGGPDLGRLKSMANPNIQFLGRLEDNEVSRLMSRCRAFIFPGEEDFGITPLEVNAAGRPVIAYKAGGALDTISHGTNGLFFDRQTPDSLIQAVRDNESNEWNPVAIKEHAEAFNEERFKHEFHNRMLRAKERFDIGLVRKLTV</sequence>
<dbReference type="Proteomes" id="UP000450917">
    <property type="component" value="Unassembled WGS sequence"/>
</dbReference>
<dbReference type="Gene3D" id="3.40.50.2000">
    <property type="entry name" value="Glycogen Phosphorylase B"/>
    <property type="match status" value="2"/>
</dbReference>
<evidence type="ECO:0000259" key="2">
    <source>
        <dbReference type="Pfam" id="PF13439"/>
    </source>
</evidence>
<dbReference type="InterPro" id="IPR050194">
    <property type="entry name" value="Glycosyltransferase_grp1"/>
</dbReference>
<dbReference type="SUPFAM" id="SSF53756">
    <property type="entry name" value="UDP-Glycosyltransferase/glycogen phosphorylase"/>
    <property type="match status" value="1"/>
</dbReference>
<dbReference type="Pfam" id="PF13439">
    <property type="entry name" value="Glyco_transf_4"/>
    <property type="match status" value="1"/>
</dbReference>
<dbReference type="EMBL" id="WNZX01000006">
    <property type="protein sequence ID" value="MUG70821.1"/>
    <property type="molecule type" value="Genomic_DNA"/>
</dbReference>
<feature type="domain" description="Glycosyl transferase family 1" evidence="1">
    <location>
        <begin position="194"/>
        <end position="339"/>
    </location>
</feature>
<proteinExistence type="predicted"/>
<dbReference type="PANTHER" id="PTHR45947">
    <property type="entry name" value="SULFOQUINOVOSYL TRANSFERASE SQD2"/>
    <property type="match status" value="1"/>
</dbReference>
<accession>A0A7X2Z9M9</accession>
<keyword evidence="4" id="KW-1185">Reference proteome</keyword>
<protein>
    <submittedName>
        <fullName evidence="3">Glycosyltransferase</fullName>
    </submittedName>
</protein>
<keyword evidence="3" id="KW-0808">Transferase</keyword>
<name>A0A7X2Z9M9_9BACL</name>
<dbReference type="Pfam" id="PF00534">
    <property type="entry name" value="Glycos_transf_1"/>
    <property type="match status" value="1"/>
</dbReference>
<evidence type="ECO:0000313" key="3">
    <source>
        <dbReference type="EMBL" id="MUG70821.1"/>
    </source>
</evidence>
<evidence type="ECO:0000259" key="1">
    <source>
        <dbReference type="Pfam" id="PF00534"/>
    </source>
</evidence>
<dbReference type="InterPro" id="IPR028098">
    <property type="entry name" value="Glyco_trans_4-like_N"/>
</dbReference>
<reference evidence="3 4" key="1">
    <citation type="submission" date="2019-11" db="EMBL/GenBank/DDBJ databases">
        <title>Draft genome sequences of five Paenibacillus species of dairy origin.</title>
        <authorList>
            <person name="Olajide A.M."/>
            <person name="Chen S."/>
            <person name="Lapointe G."/>
        </authorList>
    </citation>
    <scope>NUCLEOTIDE SEQUENCE [LARGE SCALE GENOMIC DNA]</scope>
    <source>
        <strain evidence="3 4">2CS3</strain>
    </source>
</reference>
<feature type="domain" description="Glycosyltransferase subfamily 4-like N-terminal" evidence="2">
    <location>
        <begin position="14"/>
        <end position="189"/>
    </location>
</feature>
<dbReference type="InterPro" id="IPR001296">
    <property type="entry name" value="Glyco_trans_1"/>
</dbReference>
<dbReference type="GO" id="GO:0016757">
    <property type="term" value="F:glycosyltransferase activity"/>
    <property type="evidence" value="ECO:0007669"/>
    <property type="project" value="InterPro"/>
</dbReference>
<organism evidence="3 4">
    <name type="scientific">Paenibacillus validus</name>
    <dbReference type="NCBI Taxonomy" id="44253"/>
    <lineage>
        <taxon>Bacteria</taxon>
        <taxon>Bacillati</taxon>
        <taxon>Bacillota</taxon>
        <taxon>Bacilli</taxon>
        <taxon>Bacillales</taxon>
        <taxon>Paenibacillaceae</taxon>
        <taxon>Paenibacillus</taxon>
    </lineage>
</organism>
<comment type="caution">
    <text evidence="3">The sequence shown here is derived from an EMBL/GenBank/DDBJ whole genome shotgun (WGS) entry which is preliminary data.</text>
</comment>
<gene>
    <name evidence="3" type="ORF">GNP93_09030</name>
</gene>